<accession>A0A7W8JVV6</accession>
<feature type="signal peptide" evidence="2">
    <location>
        <begin position="1"/>
        <end position="19"/>
    </location>
</feature>
<feature type="region of interest" description="Disordered" evidence="1">
    <location>
        <begin position="172"/>
        <end position="194"/>
    </location>
</feature>
<keyword evidence="2" id="KW-0732">Signal</keyword>
<dbReference type="RefSeq" id="WP_184133324.1">
    <property type="nucleotide sequence ID" value="NZ_JACHFL010000007.1"/>
</dbReference>
<feature type="chain" id="PRO_5030961104" description="Lipocalin-like domain-containing protein" evidence="2">
    <location>
        <begin position="20"/>
        <end position="301"/>
    </location>
</feature>
<proteinExistence type="predicted"/>
<sequence>MQKATLGLAALILSAILAACGGVTPGPGPGPGGGNPDGPVGDALPAELRGEWHYGYISPIQYYDSTSNQYAEASGTSMILKLGANGTFERSGITVITTGNCTSKILLNESGTVDLEGNILTLIPKTSYAKGYQCSPSHSFENRSPTNSVNTWKVTGSGAQAVLALGKPNDPTINDLYNRPRGTTNPGNEGGSISGRLTLAEDSGDELGEIVVMACPIDGGCRNEAKWRFTQFTTGSTTATFEIKNVPAEPYKVYAWNDLNDNKQPDVGDLIGVYTTDGKTEAVVTPPAQNIDIKVEYTKPE</sequence>
<dbReference type="AlphaFoldDB" id="A0A7W8JVV6"/>
<evidence type="ECO:0000313" key="3">
    <source>
        <dbReference type="EMBL" id="MBB5363788.1"/>
    </source>
</evidence>
<evidence type="ECO:0000313" key="4">
    <source>
        <dbReference type="Proteomes" id="UP000552709"/>
    </source>
</evidence>
<dbReference type="PROSITE" id="PS51257">
    <property type="entry name" value="PROKAR_LIPOPROTEIN"/>
    <property type="match status" value="1"/>
</dbReference>
<comment type="caution">
    <text evidence="3">The sequence shown here is derived from an EMBL/GenBank/DDBJ whole genome shotgun (WGS) entry which is preliminary data.</text>
</comment>
<organism evidence="3 4">
    <name type="scientific">Deinococcus humi</name>
    <dbReference type="NCBI Taxonomy" id="662880"/>
    <lineage>
        <taxon>Bacteria</taxon>
        <taxon>Thermotogati</taxon>
        <taxon>Deinococcota</taxon>
        <taxon>Deinococci</taxon>
        <taxon>Deinococcales</taxon>
        <taxon>Deinococcaceae</taxon>
        <taxon>Deinococcus</taxon>
    </lineage>
</organism>
<protein>
    <recommendedName>
        <fullName evidence="5">Lipocalin-like domain-containing protein</fullName>
    </recommendedName>
</protein>
<evidence type="ECO:0000256" key="1">
    <source>
        <dbReference type="SAM" id="MobiDB-lite"/>
    </source>
</evidence>
<gene>
    <name evidence="3" type="ORF">HNQ08_002895</name>
</gene>
<reference evidence="3 4" key="1">
    <citation type="submission" date="2020-08" db="EMBL/GenBank/DDBJ databases">
        <title>Genomic Encyclopedia of Type Strains, Phase IV (KMG-IV): sequencing the most valuable type-strain genomes for metagenomic binning, comparative biology and taxonomic classification.</title>
        <authorList>
            <person name="Goeker M."/>
        </authorList>
    </citation>
    <scope>NUCLEOTIDE SEQUENCE [LARGE SCALE GENOMIC DNA]</scope>
    <source>
        <strain evidence="3 4">DSM 27939</strain>
    </source>
</reference>
<keyword evidence="4" id="KW-1185">Reference proteome</keyword>
<evidence type="ECO:0000256" key="2">
    <source>
        <dbReference type="SAM" id="SignalP"/>
    </source>
</evidence>
<evidence type="ECO:0008006" key="5">
    <source>
        <dbReference type="Google" id="ProtNLM"/>
    </source>
</evidence>
<dbReference type="Proteomes" id="UP000552709">
    <property type="component" value="Unassembled WGS sequence"/>
</dbReference>
<name>A0A7W8JVV6_9DEIO</name>
<dbReference type="EMBL" id="JACHFL010000007">
    <property type="protein sequence ID" value="MBB5363788.1"/>
    <property type="molecule type" value="Genomic_DNA"/>
</dbReference>